<reference evidence="2" key="1">
    <citation type="submission" date="2020-05" db="EMBL/GenBank/DDBJ databases">
        <title>The first insight into the ecology of ammonia-tolerant syntrophic propionate oxidizing bacteria.</title>
        <authorList>
            <person name="Singh A."/>
            <person name="Schnurer A."/>
            <person name="Westerholm M."/>
        </authorList>
    </citation>
    <scope>NUCLEOTIDE SEQUENCE</scope>
    <source>
        <strain evidence="2">MAG54</strain>
    </source>
</reference>
<sequence length="176" mass="18297">VPVSGAGTYRVTFSDTKGYIGTFVFVVTGAPTPTETQATMVSASAPATRAAPAYFEVDTRVGTVTLTTSSGGIDWVVEYIDEGGSPHKINDAGLLDPEIVEFSAQGGRVYVKVYPVGYNDRGTVQLSATNADAVRVSQNAPVFFGDATPTPTETAAPLPAVLALLALLVVILSRRG</sequence>
<dbReference type="EMBL" id="JABMJE010000037">
    <property type="protein sequence ID" value="NQS77879.1"/>
    <property type="molecule type" value="Genomic_DNA"/>
</dbReference>
<keyword evidence="1" id="KW-0472">Membrane</keyword>
<gene>
    <name evidence="2" type="ORF">HQQ74_04055</name>
</gene>
<accession>A0A8T7H5F7</accession>
<name>A0A8T7H5F7_9EURY</name>
<protein>
    <submittedName>
        <fullName evidence="2">Uncharacterized protein</fullName>
    </submittedName>
</protein>
<evidence type="ECO:0000313" key="2">
    <source>
        <dbReference type="EMBL" id="NQS77879.1"/>
    </source>
</evidence>
<dbReference type="AlphaFoldDB" id="A0A8T7H5F7"/>
<evidence type="ECO:0000256" key="1">
    <source>
        <dbReference type="SAM" id="Phobius"/>
    </source>
</evidence>
<dbReference type="Proteomes" id="UP000737555">
    <property type="component" value="Unassembled WGS sequence"/>
</dbReference>
<feature type="transmembrane region" description="Helical" evidence="1">
    <location>
        <begin position="156"/>
        <end position="173"/>
    </location>
</feature>
<keyword evidence="1" id="KW-0812">Transmembrane</keyword>
<proteinExistence type="predicted"/>
<feature type="non-terminal residue" evidence="2">
    <location>
        <position position="1"/>
    </location>
</feature>
<keyword evidence="1" id="KW-1133">Transmembrane helix</keyword>
<evidence type="ECO:0000313" key="3">
    <source>
        <dbReference type="Proteomes" id="UP000737555"/>
    </source>
</evidence>
<comment type="caution">
    <text evidence="2">The sequence shown here is derived from an EMBL/GenBank/DDBJ whole genome shotgun (WGS) entry which is preliminary data.</text>
</comment>
<organism evidence="2 3">
    <name type="scientific">Methanoculleus bourgensis</name>
    <dbReference type="NCBI Taxonomy" id="83986"/>
    <lineage>
        <taxon>Archaea</taxon>
        <taxon>Methanobacteriati</taxon>
        <taxon>Methanobacteriota</taxon>
        <taxon>Stenosarchaea group</taxon>
        <taxon>Methanomicrobia</taxon>
        <taxon>Methanomicrobiales</taxon>
        <taxon>Methanomicrobiaceae</taxon>
        <taxon>Methanoculleus</taxon>
    </lineage>
</organism>